<sequence length="174" mass="18904">MTWVKGRHLPSLGIDAVGCHGPGGSCDPYEGDTSCKASLPVLCLKVDGSPRPNYQVDHTGGGEVDAFYRGWARGHIATTTPVLGTSLGSAAKADALCAASFGPGWRMAEFHDGRYVPGMSTDKFYGNDQHWHSASPWTSGEPTRGGWAFWAYGNVRDDTRLWVRINDQRANCWD</sequence>
<comment type="caution">
    <text evidence="1">The sequence shown here is derived from an EMBL/GenBank/DDBJ whole genome shotgun (WGS) entry which is preliminary data.</text>
</comment>
<dbReference type="Proteomes" id="UP001371218">
    <property type="component" value="Unassembled WGS sequence"/>
</dbReference>
<dbReference type="EMBL" id="JBBUTG010000037">
    <property type="protein sequence ID" value="MEK8034861.1"/>
    <property type="molecule type" value="Genomic_DNA"/>
</dbReference>
<dbReference type="RefSeq" id="WP_341429294.1">
    <property type="nucleotide sequence ID" value="NZ_JBBUTG010000037.1"/>
</dbReference>
<keyword evidence="2" id="KW-1185">Reference proteome</keyword>
<protein>
    <recommendedName>
        <fullName evidence="3">DUF1566 domain-containing protein</fullName>
    </recommendedName>
</protein>
<organism evidence="1 2">
    <name type="scientific">Ideonella lacteola</name>
    <dbReference type="NCBI Taxonomy" id="2984193"/>
    <lineage>
        <taxon>Bacteria</taxon>
        <taxon>Pseudomonadati</taxon>
        <taxon>Pseudomonadota</taxon>
        <taxon>Betaproteobacteria</taxon>
        <taxon>Burkholderiales</taxon>
        <taxon>Sphaerotilaceae</taxon>
        <taxon>Ideonella</taxon>
    </lineage>
</organism>
<gene>
    <name evidence="1" type="ORF">AACH06_28925</name>
</gene>
<reference evidence="1 2" key="1">
    <citation type="submission" date="2024-04" db="EMBL/GenBank/DDBJ databases">
        <title>Novel species of the genus Ideonella isolated from streams.</title>
        <authorList>
            <person name="Lu H."/>
        </authorList>
    </citation>
    <scope>NUCLEOTIDE SEQUENCE [LARGE SCALE GENOMIC DNA]</scope>
    <source>
        <strain evidence="1 2">DXS29W</strain>
    </source>
</reference>
<evidence type="ECO:0008006" key="3">
    <source>
        <dbReference type="Google" id="ProtNLM"/>
    </source>
</evidence>
<name>A0ABU9BYC1_9BURK</name>
<proteinExistence type="predicted"/>
<accession>A0ABU9BYC1</accession>
<evidence type="ECO:0000313" key="2">
    <source>
        <dbReference type="Proteomes" id="UP001371218"/>
    </source>
</evidence>
<evidence type="ECO:0000313" key="1">
    <source>
        <dbReference type="EMBL" id="MEK8034861.1"/>
    </source>
</evidence>